<accession>A0A157ZS45</accession>
<proteinExistence type="predicted"/>
<evidence type="ECO:0000313" key="2">
    <source>
        <dbReference type="Proteomes" id="UP000054851"/>
    </source>
</evidence>
<protein>
    <submittedName>
        <fullName evidence="1">Uncharacterized protein</fullName>
    </submittedName>
</protein>
<dbReference type="Proteomes" id="UP000054851">
    <property type="component" value="Unassembled WGS sequence"/>
</dbReference>
<reference evidence="1" key="1">
    <citation type="submission" date="2016-01" db="EMBL/GenBank/DDBJ databases">
        <authorList>
            <person name="Peeters C."/>
        </authorList>
    </citation>
    <scope>NUCLEOTIDE SEQUENCE</scope>
    <source>
        <strain evidence="1">LMG 29322</strain>
    </source>
</reference>
<evidence type="ECO:0000313" key="1">
    <source>
        <dbReference type="EMBL" id="SAK48315.1"/>
    </source>
</evidence>
<sequence length="206" mass="22771">MNSIAITTLLADDEDALRTFFDTARRPDIARAARDLAEAHRAAAAALEPAVLIARAFQAGQSTDGLLGALRHAASQVHEAASLSRDEIRALKEFTAQHREKHSEALRQSSSAMLGLEASAIPRLEKRIARYEADRKEHRERLIEAGIHSSDVDRAGLIRPRPEDRDEWIAEFDAARARVERLRAFSASGPLYDASHLLDGDLHQVV</sequence>
<gene>
    <name evidence="1" type="ORF">AWB79_01277</name>
</gene>
<comment type="caution">
    <text evidence="1">The sequence shown here is derived from an EMBL/GenBank/DDBJ whole genome shotgun (WGS) entry which is preliminary data.</text>
</comment>
<dbReference type="EMBL" id="FCOA02000003">
    <property type="protein sequence ID" value="SAK48315.1"/>
    <property type="molecule type" value="Genomic_DNA"/>
</dbReference>
<organism evidence="1 2">
    <name type="scientific">Caballeronia hypogeia</name>
    <dbReference type="NCBI Taxonomy" id="1777140"/>
    <lineage>
        <taxon>Bacteria</taxon>
        <taxon>Pseudomonadati</taxon>
        <taxon>Pseudomonadota</taxon>
        <taxon>Betaproteobacteria</taxon>
        <taxon>Burkholderiales</taxon>
        <taxon>Burkholderiaceae</taxon>
        <taxon>Caballeronia</taxon>
    </lineage>
</organism>
<name>A0A157ZS45_9BURK</name>
<dbReference type="AlphaFoldDB" id="A0A157ZS45"/>
<dbReference type="STRING" id="1777140.AWB79_01277"/>
<dbReference type="RefSeq" id="WP_061166562.1">
    <property type="nucleotide sequence ID" value="NZ_FCOA02000003.1"/>
</dbReference>
<keyword evidence="2" id="KW-1185">Reference proteome</keyword>